<comment type="subcellular location">
    <subcellularLocation>
        <location evidence="1">Secreted</location>
        <location evidence="1">Extracellular space</location>
    </subcellularLocation>
</comment>
<dbReference type="FunFam" id="3.40.50.880:FF:000024">
    <property type="entry name" value="Folate gamma-glutamyl hydrolase"/>
    <property type="match status" value="1"/>
</dbReference>
<dbReference type="OrthoDB" id="64220at2759"/>
<organism evidence="8 9">
    <name type="scientific">Owenia fusiformis</name>
    <name type="common">Polychaete worm</name>
    <dbReference type="NCBI Taxonomy" id="6347"/>
    <lineage>
        <taxon>Eukaryota</taxon>
        <taxon>Metazoa</taxon>
        <taxon>Spiralia</taxon>
        <taxon>Lophotrochozoa</taxon>
        <taxon>Annelida</taxon>
        <taxon>Polychaeta</taxon>
        <taxon>Sedentaria</taxon>
        <taxon>Canalipalpata</taxon>
        <taxon>Sabellida</taxon>
        <taxon>Oweniida</taxon>
        <taxon>Oweniidae</taxon>
        <taxon>Owenia</taxon>
    </lineage>
</organism>
<dbReference type="PROSITE" id="PS51273">
    <property type="entry name" value="GATASE_TYPE_1"/>
    <property type="match status" value="1"/>
</dbReference>
<evidence type="ECO:0000256" key="4">
    <source>
        <dbReference type="ARBA" id="ARBA00022729"/>
    </source>
</evidence>
<evidence type="ECO:0000256" key="1">
    <source>
        <dbReference type="ARBA" id="ARBA00004239"/>
    </source>
</evidence>
<keyword evidence="4" id="KW-0732">Signal</keyword>
<feature type="active site" description="Nucleophile" evidence="6 7">
    <location>
        <position position="141"/>
    </location>
</feature>
<dbReference type="EMBL" id="CAIIXF020000009">
    <property type="protein sequence ID" value="CAH1794487.1"/>
    <property type="molecule type" value="Genomic_DNA"/>
</dbReference>
<comment type="similarity">
    <text evidence="2">Belongs to the peptidase C26 family.</text>
</comment>
<keyword evidence="3" id="KW-0964">Secreted</keyword>
<dbReference type="InterPro" id="IPR029062">
    <property type="entry name" value="Class_I_gatase-like"/>
</dbReference>
<evidence type="ECO:0000313" key="8">
    <source>
        <dbReference type="EMBL" id="CAH1794487.1"/>
    </source>
</evidence>
<dbReference type="GO" id="GO:0005773">
    <property type="term" value="C:vacuole"/>
    <property type="evidence" value="ECO:0007669"/>
    <property type="project" value="TreeGrafter"/>
</dbReference>
<feature type="active site" description="Proton donor" evidence="6">
    <location>
        <position position="252"/>
    </location>
</feature>
<dbReference type="Pfam" id="PF07722">
    <property type="entry name" value="Peptidase_C26"/>
    <property type="match status" value="1"/>
</dbReference>
<feature type="active site" evidence="7">
    <location>
        <position position="252"/>
    </location>
</feature>
<evidence type="ECO:0000256" key="2">
    <source>
        <dbReference type="ARBA" id="ARBA00011083"/>
    </source>
</evidence>
<comment type="caution">
    <text evidence="8">The sequence shown here is derived from an EMBL/GenBank/DDBJ whole genome shotgun (WGS) entry which is preliminary data.</text>
</comment>
<dbReference type="GO" id="GO:0034722">
    <property type="term" value="F:gamma-glutamyl-peptidase activity"/>
    <property type="evidence" value="ECO:0007669"/>
    <property type="project" value="UniProtKB-UniRule"/>
</dbReference>
<dbReference type="AlphaFoldDB" id="A0A8S4PNR3"/>
<dbReference type="EC" id="3.4.19.9" evidence="7"/>
<dbReference type="InterPro" id="IPR011697">
    <property type="entry name" value="Peptidase_C26"/>
</dbReference>
<dbReference type="SUPFAM" id="SSF52317">
    <property type="entry name" value="Class I glutamine amidotransferase-like"/>
    <property type="match status" value="1"/>
</dbReference>
<dbReference type="Proteomes" id="UP000749559">
    <property type="component" value="Unassembled WGS sequence"/>
</dbReference>
<evidence type="ECO:0000256" key="6">
    <source>
        <dbReference type="PIRSR" id="PIRSR615527-1"/>
    </source>
</evidence>
<dbReference type="InterPro" id="IPR015527">
    <property type="entry name" value="Pept_C26_g-glut_hydrolase"/>
</dbReference>
<dbReference type="PANTHER" id="PTHR11315:SF0">
    <property type="entry name" value="FOLATE GAMMA-GLUTAMYL HYDROLASE"/>
    <property type="match status" value="1"/>
</dbReference>
<dbReference type="Gene3D" id="3.40.50.880">
    <property type="match status" value="1"/>
</dbReference>
<protein>
    <recommendedName>
        <fullName evidence="7">folate gamma-glutamyl hydrolase</fullName>
        <ecNumber evidence="7">3.4.19.9</ecNumber>
    </recommendedName>
</protein>
<dbReference type="PANTHER" id="PTHR11315">
    <property type="entry name" value="PROTEASE FAMILY C26 GAMMA-GLUTAMYL HYDROLASE"/>
    <property type="match status" value="1"/>
</dbReference>
<gene>
    <name evidence="8" type="ORF">OFUS_LOCUS19171</name>
</gene>
<evidence type="ECO:0000256" key="7">
    <source>
        <dbReference type="PROSITE-ProRule" id="PRU00607"/>
    </source>
</evidence>
<comment type="catalytic activity">
    <reaction evidence="7">
        <text>(6S)-5,6,7,8-tetrahydrofolyl-(gamma-L-Glu)(n) + (n-1) H2O = (6S)-5,6,7,8-tetrahydrofolate + (n-1) L-glutamate</text>
        <dbReference type="Rhea" id="RHEA:56784"/>
        <dbReference type="Rhea" id="RHEA-COMP:14738"/>
        <dbReference type="ChEBI" id="CHEBI:15377"/>
        <dbReference type="ChEBI" id="CHEBI:29985"/>
        <dbReference type="ChEBI" id="CHEBI:57453"/>
        <dbReference type="ChEBI" id="CHEBI:141005"/>
        <dbReference type="EC" id="3.4.19.9"/>
    </reaction>
</comment>
<name>A0A8S4PNR3_OWEFU</name>
<evidence type="ECO:0000256" key="5">
    <source>
        <dbReference type="ARBA" id="ARBA00022801"/>
    </source>
</evidence>
<evidence type="ECO:0000256" key="3">
    <source>
        <dbReference type="ARBA" id="ARBA00022525"/>
    </source>
</evidence>
<sequence>MNRLYSKSKIFKIDTFCIKCMVLWHIYCFGLSSSSPSLNFRPIIGVLAQSTGKSGAKYGETYIPYTYVNYLEMAGARVVPIKIDECEEYYEEIFKSINGVLFPGGGVDIVTSDFACEAKKLYDLAIKANDNGDYFPIWGTCLGFELLSALTAGKNILEHCSAENIRTSLDLVKGYEDSRLFHGIDGNILRILTETNSTANFHQYCLTPKNFNENSKLKQFYRVMSTDVDENGLEYISTMEAYQYPFYGVQWHPEKNIFVWTPTYNLDHSIDGVKIAQYMANFFVNEARKSQHTFPDVTKEQDALIYNYNPVYIKDNRFNINYYFKKGGTTPVCTVERSSNIFHSIVRFAFEPVSAFFGMDWFQKPALARFCNTTHFMRQLS</sequence>
<dbReference type="GO" id="GO:0005576">
    <property type="term" value="C:extracellular region"/>
    <property type="evidence" value="ECO:0007669"/>
    <property type="project" value="UniProtKB-SubCell"/>
</dbReference>
<accession>A0A8S4PNR3</accession>
<keyword evidence="9" id="KW-1185">Reference proteome</keyword>
<evidence type="ECO:0000313" key="9">
    <source>
        <dbReference type="Proteomes" id="UP000749559"/>
    </source>
</evidence>
<dbReference type="PROSITE" id="PS51275">
    <property type="entry name" value="PEPTIDASE_C26_GGH"/>
    <property type="match status" value="1"/>
</dbReference>
<dbReference type="GO" id="GO:0046900">
    <property type="term" value="P:tetrahydrofolylpolyglutamate metabolic process"/>
    <property type="evidence" value="ECO:0007669"/>
    <property type="project" value="TreeGrafter"/>
</dbReference>
<reference evidence="8" key="1">
    <citation type="submission" date="2022-03" db="EMBL/GenBank/DDBJ databases">
        <authorList>
            <person name="Martin C."/>
        </authorList>
    </citation>
    <scope>NUCLEOTIDE SEQUENCE</scope>
</reference>
<proteinExistence type="inferred from homology"/>
<keyword evidence="5 7" id="KW-0378">Hydrolase</keyword>